<sequence length="142" mass="15615">MNDLTIINGIAEGLERSTEVQGTSQRTSTTHLSMFVVDGQRVLLRTATPSVISNGDQVELAGTLSNGQFHALACKNLTANWISPLRQQKVAFAVLICMAVVSFLSFFLVLPIIFGGVCIFFAMKVKKHDDRLKQAHQMIVNH</sequence>
<dbReference type="Proteomes" id="UP001225316">
    <property type="component" value="Unassembled WGS sequence"/>
</dbReference>
<keyword evidence="3" id="KW-1185">Reference proteome</keyword>
<comment type="caution">
    <text evidence="2">The sequence shown here is derived from an EMBL/GenBank/DDBJ whole genome shotgun (WGS) entry which is preliminary data.</text>
</comment>
<evidence type="ECO:0000313" key="3">
    <source>
        <dbReference type="Proteomes" id="UP001225316"/>
    </source>
</evidence>
<keyword evidence="1" id="KW-0812">Transmembrane</keyword>
<proteinExistence type="predicted"/>
<protein>
    <recommendedName>
        <fullName evidence="4">DUF4131 domain-containing protein</fullName>
    </recommendedName>
</protein>
<keyword evidence="1" id="KW-1133">Transmembrane helix</keyword>
<gene>
    <name evidence="2" type="ORF">QEH52_14540</name>
</gene>
<dbReference type="RefSeq" id="WP_308951404.1">
    <property type="nucleotide sequence ID" value="NZ_JARXHW010000039.1"/>
</dbReference>
<keyword evidence="1" id="KW-0472">Membrane</keyword>
<evidence type="ECO:0008006" key="4">
    <source>
        <dbReference type="Google" id="ProtNLM"/>
    </source>
</evidence>
<dbReference type="EMBL" id="JARXHW010000039">
    <property type="protein sequence ID" value="MDQ8208742.1"/>
    <property type="molecule type" value="Genomic_DNA"/>
</dbReference>
<reference evidence="2 3" key="1">
    <citation type="submission" date="2023-04" db="EMBL/GenBank/DDBJ databases">
        <title>A novel bacteria isolated from coastal sediment.</title>
        <authorList>
            <person name="Liu X.-J."/>
            <person name="Du Z.-J."/>
        </authorList>
    </citation>
    <scope>NUCLEOTIDE SEQUENCE [LARGE SCALE GENOMIC DNA]</scope>
    <source>
        <strain evidence="2 3">SDUM461003</strain>
    </source>
</reference>
<organism evidence="2 3">
    <name type="scientific">Thalassobacterium maritimum</name>
    <dbReference type="NCBI Taxonomy" id="3041265"/>
    <lineage>
        <taxon>Bacteria</taxon>
        <taxon>Pseudomonadati</taxon>
        <taxon>Verrucomicrobiota</taxon>
        <taxon>Opitutia</taxon>
        <taxon>Puniceicoccales</taxon>
        <taxon>Coraliomargaritaceae</taxon>
        <taxon>Thalassobacterium</taxon>
    </lineage>
</organism>
<accession>A0ABU1AYN3</accession>
<feature type="transmembrane region" description="Helical" evidence="1">
    <location>
        <begin position="90"/>
        <end position="123"/>
    </location>
</feature>
<evidence type="ECO:0000256" key="1">
    <source>
        <dbReference type="SAM" id="Phobius"/>
    </source>
</evidence>
<evidence type="ECO:0000313" key="2">
    <source>
        <dbReference type="EMBL" id="MDQ8208742.1"/>
    </source>
</evidence>
<name>A0ABU1AYN3_9BACT</name>